<evidence type="ECO:0000313" key="3">
    <source>
        <dbReference type="Proteomes" id="UP000033428"/>
    </source>
</evidence>
<keyword evidence="1" id="KW-0812">Transmembrane</keyword>
<comment type="caution">
    <text evidence="2">The sequence shown here is derived from an EMBL/GenBank/DDBJ whole genome shotgun (WGS) entry which is preliminary data.</text>
</comment>
<organism evidence="2 3">
    <name type="scientific">Candidatus Omnitrophus magneticus</name>
    <dbReference type="NCBI Taxonomy" id="1609969"/>
    <lineage>
        <taxon>Bacteria</taxon>
        <taxon>Pseudomonadati</taxon>
        <taxon>Candidatus Omnitrophota</taxon>
        <taxon>Candidatus Omnitrophus</taxon>
    </lineage>
</organism>
<dbReference type="AlphaFoldDB" id="A0A0F0CN43"/>
<accession>A0A0F0CN43</accession>
<keyword evidence="1" id="KW-1133">Transmembrane helix</keyword>
<evidence type="ECO:0000313" key="2">
    <source>
        <dbReference type="EMBL" id="KJJ84672.1"/>
    </source>
</evidence>
<sequence length="63" mass="7429">MRSSICKLSNPRGSVFRDKILPAITRKLFEFTVKILYCLLGWLVLRLLTKNVWILAFWRQDCG</sequence>
<evidence type="ECO:0000256" key="1">
    <source>
        <dbReference type="SAM" id="Phobius"/>
    </source>
</evidence>
<proteinExistence type="predicted"/>
<gene>
    <name evidence="2" type="ORF">OMAG_001459</name>
</gene>
<dbReference type="Proteomes" id="UP000033428">
    <property type="component" value="Unassembled WGS sequence"/>
</dbReference>
<keyword evidence="1" id="KW-0472">Membrane</keyword>
<name>A0A0F0CN43_9BACT</name>
<feature type="transmembrane region" description="Helical" evidence="1">
    <location>
        <begin position="35"/>
        <end position="58"/>
    </location>
</feature>
<keyword evidence="3" id="KW-1185">Reference proteome</keyword>
<dbReference type="EMBL" id="JYNY01000299">
    <property type="protein sequence ID" value="KJJ84672.1"/>
    <property type="molecule type" value="Genomic_DNA"/>
</dbReference>
<protein>
    <submittedName>
        <fullName evidence="2">Uncharacterized protein</fullName>
    </submittedName>
</protein>
<reference evidence="2 3" key="1">
    <citation type="submission" date="2015-02" db="EMBL/GenBank/DDBJ databases">
        <title>Single-cell genomics of uncultivated deep-branching MTB reveals a conserved set of magnetosome genes.</title>
        <authorList>
            <person name="Kolinko S."/>
            <person name="Richter M."/>
            <person name="Glockner F.O."/>
            <person name="Brachmann A."/>
            <person name="Schuler D."/>
        </authorList>
    </citation>
    <scope>NUCLEOTIDE SEQUENCE [LARGE SCALE GENOMIC DNA]</scope>
    <source>
        <strain evidence="2">SKK-01</strain>
    </source>
</reference>